<evidence type="ECO:0000313" key="2">
    <source>
        <dbReference type="EMBL" id="KAF2635210.1"/>
    </source>
</evidence>
<accession>A0A6A6RIS7</accession>
<organism evidence="2 3">
    <name type="scientific">Massarina eburnea CBS 473.64</name>
    <dbReference type="NCBI Taxonomy" id="1395130"/>
    <lineage>
        <taxon>Eukaryota</taxon>
        <taxon>Fungi</taxon>
        <taxon>Dikarya</taxon>
        <taxon>Ascomycota</taxon>
        <taxon>Pezizomycotina</taxon>
        <taxon>Dothideomycetes</taxon>
        <taxon>Pleosporomycetidae</taxon>
        <taxon>Pleosporales</taxon>
        <taxon>Massarineae</taxon>
        <taxon>Massarinaceae</taxon>
        <taxon>Massarina</taxon>
    </lineage>
</organism>
<feature type="signal peptide" evidence="1">
    <location>
        <begin position="1"/>
        <end position="17"/>
    </location>
</feature>
<keyword evidence="3" id="KW-1185">Reference proteome</keyword>
<evidence type="ECO:0000256" key="1">
    <source>
        <dbReference type="SAM" id="SignalP"/>
    </source>
</evidence>
<protein>
    <submittedName>
        <fullName evidence="2">Uncharacterized protein</fullName>
    </submittedName>
</protein>
<proteinExistence type="predicted"/>
<sequence length="126" mass="13726">MLTLTLILSLCTALTSASPLLVTRTNQCTNDPDNQFNAYTTLWFWTTAHDFNSDCETVIIDSPGSWGHSPQPRLIRYGSLLDCGLAIFIMAVPAPARSSISTGMALRCRRNGGVGLARLIVVRLGR</sequence>
<evidence type="ECO:0000313" key="3">
    <source>
        <dbReference type="Proteomes" id="UP000799753"/>
    </source>
</evidence>
<name>A0A6A6RIS7_9PLEO</name>
<gene>
    <name evidence="2" type="ORF">P280DRAFT_511316</name>
</gene>
<dbReference type="AlphaFoldDB" id="A0A6A6RIS7"/>
<dbReference type="EMBL" id="MU006809">
    <property type="protein sequence ID" value="KAF2635210.1"/>
    <property type="molecule type" value="Genomic_DNA"/>
</dbReference>
<reference evidence="2" key="1">
    <citation type="journal article" date="2020" name="Stud. Mycol.">
        <title>101 Dothideomycetes genomes: a test case for predicting lifestyles and emergence of pathogens.</title>
        <authorList>
            <person name="Haridas S."/>
            <person name="Albert R."/>
            <person name="Binder M."/>
            <person name="Bloem J."/>
            <person name="Labutti K."/>
            <person name="Salamov A."/>
            <person name="Andreopoulos B."/>
            <person name="Baker S."/>
            <person name="Barry K."/>
            <person name="Bills G."/>
            <person name="Bluhm B."/>
            <person name="Cannon C."/>
            <person name="Castanera R."/>
            <person name="Culley D."/>
            <person name="Daum C."/>
            <person name="Ezra D."/>
            <person name="Gonzalez J."/>
            <person name="Henrissat B."/>
            <person name="Kuo A."/>
            <person name="Liang C."/>
            <person name="Lipzen A."/>
            <person name="Lutzoni F."/>
            <person name="Magnuson J."/>
            <person name="Mondo S."/>
            <person name="Nolan M."/>
            <person name="Ohm R."/>
            <person name="Pangilinan J."/>
            <person name="Park H.-J."/>
            <person name="Ramirez L."/>
            <person name="Alfaro M."/>
            <person name="Sun H."/>
            <person name="Tritt A."/>
            <person name="Yoshinaga Y."/>
            <person name="Zwiers L.-H."/>
            <person name="Turgeon B."/>
            <person name="Goodwin S."/>
            <person name="Spatafora J."/>
            <person name="Crous P."/>
            <person name="Grigoriev I."/>
        </authorList>
    </citation>
    <scope>NUCLEOTIDE SEQUENCE</scope>
    <source>
        <strain evidence="2">CBS 473.64</strain>
    </source>
</reference>
<dbReference type="Proteomes" id="UP000799753">
    <property type="component" value="Unassembled WGS sequence"/>
</dbReference>
<feature type="chain" id="PRO_5025564448" evidence="1">
    <location>
        <begin position="18"/>
        <end position="126"/>
    </location>
</feature>
<keyword evidence="1" id="KW-0732">Signal</keyword>